<organism evidence="2 3">
    <name type="scientific">Nostocoides japonicum T1-X7</name>
    <dbReference type="NCBI Taxonomy" id="1194083"/>
    <lineage>
        <taxon>Bacteria</taxon>
        <taxon>Bacillati</taxon>
        <taxon>Actinomycetota</taxon>
        <taxon>Actinomycetes</taxon>
        <taxon>Micrococcales</taxon>
        <taxon>Intrasporangiaceae</taxon>
        <taxon>Nostocoides</taxon>
    </lineage>
</organism>
<keyword evidence="3" id="KW-1185">Reference proteome</keyword>
<dbReference type="PANTHER" id="PTHR43364:SF6">
    <property type="entry name" value="OXIDOREDUCTASE-RELATED"/>
    <property type="match status" value="1"/>
</dbReference>
<dbReference type="EMBL" id="CAJB01000346">
    <property type="protein sequence ID" value="CCH79278.1"/>
    <property type="molecule type" value="Genomic_DNA"/>
</dbReference>
<feature type="domain" description="NADP-dependent oxidoreductase" evidence="1">
    <location>
        <begin position="8"/>
        <end position="301"/>
    </location>
</feature>
<evidence type="ECO:0000259" key="1">
    <source>
        <dbReference type="Pfam" id="PF00248"/>
    </source>
</evidence>
<comment type="caution">
    <text evidence="2">The sequence shown here is derived from an EMBL/GenBank/DDBJ whole genome shotgun (WGS) entry which is preliminary data.</text>
</comment>
<dbReference type="InterPro" id="IPR050523">
    <property type="entry name" value="AKR_Detox_Biosynth"/>
</dbReference>
<evidence type="ECO:0000313" key="3">
    <source>
        <dbReference type="Proteomes" id="UP000035721"/>
    </source>
</evidence>
<dbReference type="OrthoDB" id="9768793at2"/>
<dbReference type="AlphaFoldDB" id="A0A077LZC8"/>
<name>A0A077LZC8_9MICO</name>
<dbReference type="PANTHER" id="PTHR43364">
    <property type="entry name" value="NADH-SPECIFIC METHYLGLYOXAL REDUCTASE-RELATED"/>
    <property type="match status" value="1"/>
</dbReference>
<sequence>MTHLDFGPLVLGGNPFGWTADRAATFAVLDAFVDAGGRSIDTADSYMHRVPGNKGGESETLIGEWLTARPGVRDRVVIATKVFSLPTRPGLSPDNVRAAVEDSLRRLRTDHIDLYYAHRDDPGVPQEEVVAVFDELVRAGKVREVGASNFTAERLRSAVDIARDAGLTPVTVAQDHFNLVERDFATSLAPTLADLGIVELPYYALASGFLTGKYRPGRTVDSQRASRGEALLGDPRNVTLLETLDEIAAAHGVSVAAVALAWLRQQPTVAGPIASARTPEQVPDLVESFALELTEDELARLA</sequence>
<reference evidence="2 3" key="1">
    <citation type="journal article" date="2013" name="ISME J.">
        <title>A metabolic model for members of the genus Tetrasphaera involved in enhanced biological phosphorus removal.</title>
        <authorList>
            <person name="Kristiansen R."/>
            <person name="Nguyen H.T.T."/>
            <person name="Saunders A.M."/>
            <person name="Nielsen J.L."/>
            <person name="Wimmer R."/>
            <person name="Le V.Q."/>
            <person name="McIlroy S.J."/>
            <person name="Petrovski S."/>
            <person name="Seviour R.J."/>
            <person name="Calteau A."/>
            <person name="Nielsen K.L."/>
            <person name="Nielsen P.H."/>
        </authorList>
    </citation>
    <scope>NUCLEOTIDE SEQUENCE [LARGE SCALE GENOMIC DNA]</scope>
    <source>
        <strain evidence="2 3">T1-X7</strain>
    </source>
</reference>
<dbReference type="STRING" id="1194083.BN12_410035"/>
<protein>
    <submittedName>
        <fullName evidence="2">Putative oxidoreductase, aldo/keto reductase family</fullName>
    </submittedName>
</protein>
<dbReference type="CDD" id="cd19081">
    <property type="entry name" value="AKR_AKR9C1"/>
    <property type="match status" value="1"/>
</dbReference>
<dbReference type="Pfam" id="PF00248">
    <property type="entry name" value="Aldo_ket_red"/>
    <property type="match status" value="1"/>
</dbReference>
<dbReference type="InterPro" id="IPR036812">
    <property type="entry name" value="NAD(P)_OxRdtase_dom_sf"/>
</dbReference>
<gene>
    <name evidence="2" type="ORF">BN12_410035</name>
</gene>
<proteinExistence type="predicted"/>
<evidence type="ECO:0000313" key="2">
    <source>
        <dbReference type="EMBL" id="CCH79278.1"/>
    </source>
</evidence>
<dbReference type="Proteomes" id="UP000035721">
    <property type="component" value="Unassembled WGS sequence"/>
</dbReference>
<dbReference type="Gene3D" id="3.20.20.100">
    <property type="entry name" value="NADP-dependent oxidoreductase domain"/>
    <property type="match status" value="1"/>
</dbReference>
<dbReference type="InterPro" id="IPR023210">
    <property type="entry name" value="NADP_OxRdtase_dom"/>
</dbReference>
<accession>A0A077LZC8</accession>
<dbReference type="GO" id="GO:0005829">
    <property type="term" value="C:cytosol"/>
    <property type="evidence" value="ECO:0007669"/>
    <property type="project" value="TreeGrafter"/>
</dbReference>
<dbReference type="SUPFAM" id="SSF51430">
    <property type="entry name" value="NAD(P)-linked oxidoreductase"/>
    <property type="match status" value="1"/>
</dbReference>
<dbReference type="RefSeq" id="WP_048551246.1">
    <property type="nucleotide sequence ID" value="NZ_HF570958.1"/>
</dbReference>